<keyword evidence="1" id="KW-1015">Disulfide bond</keyword>
<dbReference type="InterPro" id="IPR007110">
    <property type="entry name" value="Ig-like_dom"/>
</dbReference>
<feature type="non-terminal residue" evidence="4">
    <location>
        <position position="1"/>
    </location>
</feature>
<dbReference type="AlphaFoldDB" id="A0AAE1NGV6"/>
<dbReference type="Pfam" id="PF08205">
    <property type="entry name" value="C2-set_2"/>
    <property type="match status" value="1"/>
</dbReference>
<organism evidence="4 5">
    <name type="scientific">Petrolisthes manimaculis</name>
    <dbReference type="NCBI Taxonomy" id="1843537"/>
    <lineage>
        <taxon>Eukaryota</taxon>
        <taxon>Metazoa</taxon>
        <taxon>Ecdysozoa</taxon>
        <taxon>Arthropoda</taxon>
        <taxon>Crustacea</taxon>
        <taxon>Multicrustacea</taxon>
        <taxon>Malacostraca</taxon>
        <taxon>Eumalacostraca</taxon>
        <taxon>Eucarida</taxon>
        <taxon>Decapoda</taxon>
        <taxon>Pleocyemata</taxon>
        <taxon>Anomura</taxon>
        <taxon>Galatheoidea</taxon>
        <taxon>Porcellanidae</taxon>
        <taxon>Petrolisthes</taxon>
    </lineage>
</organism>
<dbReference type="InterPro" id="IPR036179">
    <property type="entry name" value="Ig-like_dom_sf"/>
</dbReference>
<reference evidence="4" key="1">
    <citation type="submission" date="2023-11" db="EMBL/GenBank/DDBJ databases">
        <title>Genome assemblies of two species of porcelain crab, Petrolisthes cinctipes and Petrolisthes manimaculis (Anomura: Porcellanidae).</title>
        <authorList>
            <person name="Angst P."/>
        </authorList>
    </citation>
    <scope>NUCLEOTIDE SEQUENCE</scope>
    <source>
        <strain evidence="4">PB745_02</strain>
        <tissue evidence="4">Gill</tissue>
    </source>
</reference>
<protein>
    <recommendedName>
        <fullName evidence="3">Ig-like domain-containing protein</fullName>
    </recommendedName>
</protein>
<evidence type="ECO:0000313" key="5">
    <source>
        <dbReference type="Proteomes" id="UP001292094"/>
    </source>
</evidence>
<evidence type="ECO:0000256" key="1">
    <source>
        <dbReference type="ARBA" id="ARBA00023157"/>
    </source>
</evidence>
<accession>A0AAE1NGV6</accession>
<dbReference type="Proteomes" id="UP001292094">
    <property type="component" value="Unassembled WGS sequence"/>
</dbReference>
<feature type="compositionally biased region" description="Gly residues" evidence="2">
    <location>
        <begin position="37"/>
        <end position="77"/>
    </location>
</feature>
<feature type="domain" description="Ig-like" evidence="3">
    <location>
        <begin position="124"/>
        <end position="215"/>
    </location>
</feature>
<dbReference type="InterPro" id="IPR013162">
    <property type="entry name" value="CD80_C2-set"/>
</dbReference>
<dbReference type="PANTHER" id="PTHR23278">
    <property type="entry name" value="SIDESTEP PROTEIN"/>
    <property type="match status" value="1"/>
</dbReference>
<dbReference type="PROSITE" id="PS50835">
    <property type="entry name" value="IG_LIKE"/>
    <property type="match status" value="1"/>
</dbReference>
<dbReference type="SUPFAM" id="SSF48726">
    <property type="entry name" value="Immunoglobulin"/>
    <property type="match status" value="1"/>
</dbReference>
<proteinExistence type="predicted"/>
<dbReference type="InterPro" id="IPR013783">
    <property type="entry name" value="Ig-like_fold"/>
</dbReference>
<gene>
    <name evidence="4" type="ORF">Pmani_038207</name>
</gene>
<evidence type="ECO:0000313" key="4">
    <source>
        <dbReference type="EMBL" id="KAK4288787.1"/>
    </source>
</evidence>
<evidence type="ECO:0000259" key="3">
    <source>
        <dbReference type="PROSITE" id="PS50835"/>
    </source>
</evidence>
<feature type="compositionally biased region" description="Polar residues" evidence="2">
    <location>
        <begin position="23"/>
        <end position="35"/>
    </location>
</feature>
<sequence length="225" mass="23613">FPLPSLTWWQDLKLLDNSSHVLNTTRKGHTSTEGQSRGVGEGGGRGGGGGGGGGGRGGGGGGGRGGGRGEGEGGGGEEMTTVNELVVGPLDREMVEVPFTCRSENNPLSPPIDRSVNIKIHMSPESVEVVGSGVVRAGLVERLECRAKGAYPEANITWTLDDLKLNFTGKETRQMGHDTVSWVRFVAAPKDNGAVLGCTASSNTLPDPPVNTNLTLNVTREYRRY</sequence>
<comment type="caution">
    <text evidence="4">The sequence shown here is derived from an EMBL/GenBank/DDBJ whole genome shotgun (WGS) entry which is preliminary data.</text>
</comment>
<evidence type="ECO:0000256" key="2">
    <source>
        <dbReference type="SAM" id="MobiDB-lite"/>
    </source>
</evidence>
<feature type="region of interest" description="Disordered" evidence="2">
    <location>
        <begin position="23"/>
        <end position="80"/>
    </location>
</feature>
<dbReference type="EMBL" id="JAWZYT010006132">
    <property type="protein sequence ID" value="KAK4288787.1"/>
    <property type="molecule type" value="Genomic_DNA"/>
</dbReference>
<dbReference type="Gene3D" id="2.60.40.10">
    <property type="entry name" value="Immunoglobulins"/>
    <property type="match status" value="1"/>
</dbReference>
<dbReference type="PANTHER" id="PTHR23278:SF19">
    <property type="entry name" value="OBSCURIN"/>
    <property type="match status" value="1"/>
</dbReference>
<name>A0AAE1NGV6_9EUCA</name>
<keyword evidence="5" id="KW-1185">Reference proteome</keyword>